<sequence length="209" mass="23847">GVYIYIFDANTTRLEPAALYEAPISGIKFIKMDCGVSYVGLDKLLYLKIDFLSSGIVINVLPMNIDIPTPLIDQFSIATLPYGGYLLSGIGTNDNGETIIEGFIFNDEDIVYRWDLPFTIVTNFLVVSNKLRNNTYILAQLEEKRNWTLVTTDLYKFEKEKDHGYENFHIDTTSPNINDTIVLETESLTIKYFNEVDLSDGRIKIFQEN</sequence>
<organism evidence="1 2">
    <name type="scientific">Funneliformis mosseae</name>
    <name type="common">Endomycorrhizal fungus</name>
    <name type="synonym">Glomus mosseae</name>
    <dbReference type="NCBI Taxonomy" id="27381"/>
    <lineage>
        <taxon>Eukaryota</taxon>
        <taxon>Fungi</taxon>
        <taxon>Fungi incertae sedis</taxon>
        <taxon>Mucoromycota</taxon>
        <taxon>Glomeromycotina</taxon>
        <taxon>Glomeromycetes</taxon>
        <taxon>Glomerales</taxon>
        <taxon>Glomeraceae</taxon>
        <taxon>Funneliformis</taxon>
    </lineage>
</organism>
<feature type="non-terminal residue" evidence="1">
    <location>
        <position position="209"/>
    </location>
</feature>
<comment type="caution">
    <text evidence="1">The sequence shown here is derived from an EMBL/GenBank/DDBJ whole genome shotgun (WGS) entry which is preliminary data.</text>
</comment>
<dbReference type="AlphaFoldDB" id="A0A9N9IPE1"/>
<reference evidence="1" key="1">
    <citation type="submission" date="2021-06" db="EMBL/GenBank/DDBJ databases">
        <authorList>
            <person name="Kallberg Y."/>
            <person name="Tangrot J."/>
            <person name="Rosling A."/>
        </authorList>
    </citation>
    <scope>NUCLEOTIDE SEQUENCE</scope>
    <source>
        <strain evidence="1">87-6 pot B 2015</strain>
    </source>
</reference>
<feature type="non-terminal residue" evidence="1">
    <location>
        <position position="1"/>
    </location>
</feature>
<protein>
    <submittedName>
        <fullName evidence="1">4715_t:CDS:1</fullName>
    </submittedName>
</protein>
<dbReference type="Proteomes" id="UP000789375">
    <property type="component" value="Unassembled WGS sequence"/>
</dbReference>
<name>A0A9N9IPE1_FUNMO</name>
<gene>
    <name evidence="1" type="ORF">FMOSSE_LOCUS16232</name>
</gene>
<evidence type="ECO:0000313" key="1">
    <source>
        <dbReference type="EMBL" id="CAG8742542.1"/>
    </source>
</evidence>
<accession>A0A9N9IPE1</accession>
<dbReference type="EMBL" id="CAJVPP010021303">
    <property type="protein sequence ID" value="CAG8742542.1"/>
    <property type="molecule type" value="Genomic_DNA"/>
</dbReference>
<keyword evidence="2" id="KW-1185">Reference proteome</keyword>
<proteinExistence type="predicted"/>
<evidence type="ECO:0000313" key="2">
    <source>
        <dbReference type="Proteomes" id="UP000789375"/>
    </source>
</evidence>